<dbReference type="InterPro" id="IPR050879">
    <property type="entry name" value="Acyltransferase_3"/>
</dbReference>
<sequence>MSDRGQRSSAESLSSLPLSTEETMGFLSEKNQEKDLESNTFEKVPSFLRTHYRSLSLRSITALLLRIGFVLLPSFVQNRINGEHHRPDKLFATSYLDGMRGLAAFCVFLCHFSYNCYIITYGWGLDKPEDGPNHYLLQLPIIRLFYSGPPMVCIFFVISGYALSLKPLKQMRAKQFEGLFTTLSSSTFRRGLRLFLPTTASTFMILIFLRMGLYEYTREHANNVLLLRSHIEHHPTRFNTFDEQIRHWVWNMFDFIHVWEWKDFGGSTGYDLHLWTIPAEFRCSMMLFGTLIGLARVKTWIRQTILVMLMYWVCRSDRWDMVLFYAGMFIAEIDLIPTTTEKKPPQSPGGGKQQSRAMKYTWFFLAFIALLLMSQPDDFSEITPGWKTLVSFVPVWYTSKYRFYQSIGSILFIVCCSNQPMLQKPFIHPAVQYLGKISYAIYIMHGMVIHLFGYLVEPWAWRITGSEPGWQYNTGFVLAGIFVVPVTVWAADLFWRAVDTPCVKFAKWFETKCMAAE</sequence>
<keyword evidence="4" id="KW-0808">Transferase</keyword>
<dbReference type="Proteomes" id="UP000800041">
    <property type="component" value="Unassembled WGS sequence"/>
</dbReference>
<evidence type="ECO:0000259" key="3">
    <source>
        <dbReference type="Pfam" id="PF01757"/>
    </source>
</evidence>
<dbReference type="InterPro" id="IPR002656">
    <property type="entry name" value="Acyl_transf_3_dom"/>
</dbReference>
<dbReference type="OrthoDB" id="5819582at2759"/>
<feature type="region of interest" description="Disordered" evidence="1">
    <location>
        <begin position="1"/>
        <end position="21"/>
    </location>
</feature>
<proteinExistence type="predicted"/>
<dbReference type="EMBL" id="ML977139">
    <property type="protein sequence ID" value="KAF1991712.1"/>
    <property type="molecule type" value="Genomic_DNA"/>
</dbReference>
<keyword evidence="5" id="KW-1185">Reference proteome</keyword>
<keyword evidence="4" id="KW-0012">Acyltransferase</keyword>
<feature type="transmembrane region" description="Helical" evidence="2">
    <location>
        <begin position="102"/>
        <end position="124"/>
    </location>
</feature>
<feature type="domain" description="Acyltransferase 3" evidence="3">
    <location>
        <begin position="95"/>
        <end position="490"/>
    </location>
</feature>
<reference evidence="4" key="1">
    <citation type="journal article" date="2020" name="Stud. Mycol.">
        <title>101 Dothideomycetes genomes: a test case for predicting lifestyles and emergence of pathogens.</title>
        <authorList>
            <person name="Haridas S."/>
            <person name="Albert R."/>
            <person name="Binder M."/>
            <person name="Bloem J."/>
            <person name="Labutti K."/>
            <person name="Salamov A."/>
            <person name="Andreopoulos B."/>
            <person name="Baker S."/>
            <person name="Barry K."/>
            <person name="Bills G."/>
            <person name="Bluhm B."/>
            <person name="Cannon C."/>
            <person name="Castanera R."/>
            <person name="Culley D."/>
            <person name="Daum C."/>
            <person name="Ezra D."/>
            <person name="Gonzalez J."/>
            <person name="Henrissat B."/>
            <person name="Kuo A."/>
            <person name="Liang C."/>
            <person name="Lipzen A."/>
            <person name="Lutzoni F."/>
            <person name="Magnuson J."/>
            <person name="Mondo S."/>
            <person name="Nolan M."/>
            <person name="Ohm R."/>
            <person name="Pangilinan J."/>
            <person name="Park H.-J."/>
            <person name="Ramirez L."/>
            <person name="Alfaro M."/>
            <person name="Sun H."/>
            <person name="Tritt A."/>
            <person name="Yoshinaga Y."/>
            <person name="Zwiers L.-H."/>
            <person name="Turgeon B."/>
            <person name="Goodwin S."/>
            <person name="Spatafora J."/>
            <person name="Crous P."/>
            <person name="Grigoriev I."/>
        </authorList>
    </citation>
    <scope>NUCLEOTIDE SEQUENCE</scope>
    <source>
        <strain evidence="4">CBS 113979</strain>
    </source>
</reference>
<evidence type="ECO:0000313" key="5">
    <source>
        <dbReference type="Proteomes" id="UP000800041"/>
    </source>
</evidence>
<keyword evidence="2" id="KW-0472">Membrane</keyword>
<organism evidence="4 5">
    <name type="scientific">Aulographum hederae CBS 113979</name>
    <dbReference type="NCBI Taxonomy" id="1176131"/>
    <lineage>
        <taxon>Eukaryota</taxon>
        <taxon>Fungi</taxon>
        <taxon>Dikarya</taxon>
        <taxon>Ascomycota</taxon>
        <taxon>Pezizomycotina</taxon>
        <taxon>Dothideomycetes</taxon>
        <taxon>Pleosporomycetidae</taxon>
        <taxon>Aulographales</taxon>
        <taxon>Aulographaceae</taxon>
    </lineage>
</organism>
<feature type="transmembrane region" description="Helical" evidence="2">
    <location>
        <begin position="439"/>
        <end position="456"/>
    </location>
</feature>
<name>A0A6G1HF88_9PEZI</name>
<dbReference type="PANTHER" id="PTHR23028:SF134">
    <property type="entry name" value="PUTATIVE (AFU_ORTHOLOGUE AFUA_4G08520)-RELATED"/>
    <property type="match status" value="1"/>
</dbReference>
<feature type="compositionally biased region" description="Low complexity" evidence="1">
    <location>
        <begin position="8"/>
        <end position="21"/>
    </location>
</feature>
<feature type="transmembrane region" description="Helical" evidence="2">
    <location>
        <begin position="194"/>
        <end position="213"/>
    </location>
</feature>
<dbReference type="AlphaFoldDB" id="A0A6G1HF88"/>
<dbReference type="Pfam" id="PF01757">
    <property type="entry name" value="Acyl_transf_3"/>
    <property type="match status" value="1"/>
</dbReference>
<evidence type="ECO:0000256" key="2">
    <source>
        <dbReference type="SAM" id="Phobius"/>
    </source>
</evidence>
<evidence type="ECO:0000313" key="4">
    <source>
        <dbReference type="EMBL" id="KAF1991712.1"/>
    </source>
</evidence>
<keyword evidence="2" id="KW-0812">Transmembrane</keyword>
<feature type="transmembrane region" description="Helical" evidence="2">
    <location>
        <begin position="476"/>
        <end position="495"/>
    </location>
</feature>
<keyword evidence="2" id="KW-1133">Transmembrane helix</keyword>
<dbReference type="GO" id="GO:0016747">
    <property type="term" value="F:acyltransferase activity, transferring groups other than amino-acyl groups"/>
    <property type="evidence" value="ECO:0007669"/>
    <property type="project" value="InterPro"/>
</dbReference>
<feature type="transmembrane region" description="Helical" evidence="2">
    <location>
        <begin position="357"/>
        <end position="374"/>
    </location>
</feature>
<evidence type="ECO:0000256" key="1">
    <source>
        <dbReference type="SAM" id="MobiDB-lite"/>
    </source>
</evidence>
<accession>A0A6G1HF88</accession>
<dbReference type="PANTHER" id="PTHR23028">
    <property type="entry name" value="ACETYLTRANSFERASE"/>
    <property type="match status" value="1"/>
</dbReference>
<feature type="transmembrane region" description="Helical" evidence="2">
    <location>
        <begin position="144"/>
        <end position="165"/>
    </location>
</feature>
<feature type="transmembrane region" description="Helical" evidence="2">
    <location>
        <begin position="401"/>
        <end position="418"/>
    </location>
</feature>
<gene>
    <name evidence="4" type="ORF">K402DRAFT_323004</name>
</gene>
<protein>
    <submittedName>
        <fullName evidence="4">Putative acyltransferase</fullName>
    </submittedName>
</protein>